<feature type="coiled-coil region" evidence="1">
    <location>
        <begin position="819"/>
        <end position="924"/>
    </location>
</feature>
<dbReference type="PANTHER" id="PTHR23159:SF31">
    <property type="entry name" value="CENTROSOME-ASSOCIATED PROTEIN CEP250 ISOFORM X1"/>
    <property type="match status" value="1"/>
</dbReference>
<feature type="region of interest" description="Disordered" evidence="2">
    <location>
        <begin position="1"/>
        <end position="84"/>
    </location>
</feature>
<organism evidence="3 4">
    <name type="scientific">Podospora aff. communis PSN243</name>
    <dbReference type="NCBI Taxonomy" id="3040156"/>
    <lineage>
        <taxon>Eukaryota</taxon>
        <taxon>Fungi</taxon>
        <taxon>Dikarya</taxon>
        <taxon>Ascomycota</taxon>
        <taxon>Pezizomycotina</taxon>
        <taxon>Sordariomycetes</taxon>
        <taxon>Sordariomycetidae</taxon>
        <taxon>Sordariales</taxon>
        <taxon>Podosporaceae</taxon>
        <taxon>Podospora</taxon>
    </lineage>
</organism>
<sequence>MANKGADWGYRAGPQTSPRKRPRKKYSHDKDNHSPPPWSNETPHRQVRLSSLATTPWSHDEEKADAGAQSIGTHPITPATTPTTMGYPNIVAGGGIKIRGMGANAVTTNTPQSADSRANLKHPYDHHDDDSSDANSQPSIPNPTEVPFISGLDANHWLRDHCHSISYAEPYATELRGRVCDIAKYNVKLDNDNYDLDRDVYKLGWENDDLKDEAEKREKKVGELNDKLVSLTKTKAGLAGELDEEKRRRAREVDELRNKHQQEVEEMKTAHEKEVDALVKKNNERVARHAIEMEAKEKERRDMEVACSELHTKCQGLEAKLEAMDAERSGLEKTYSELQTTCEGLAMKYKELRAEEGEMRELERAYAGLQTACETLAAKNVQLEGTNKRMEEAEQEMEQRTKELLNSHQEAVLKMADERMEFEKTIRDLQGQLTAATEDRMTLEKTVCDLQGRLTAATEGRMAFEKTVRDLRDELTAATERAKQDAEASTAKLRGDILKYLDKINALGQEADSLKRSNQNLQQQLDRERSDADRSARQNGRLEDEVKTLRGELDGCLGKIKADLLDKVALQAQFDKADKRQKELSARIESIRKDLETKAADLTKEKKEKNTLQKANQALKDEVQVHLNHVTHKEQEIQVLQDDKKSLQDQLSKLITGQDEERSRMSRKIDEAFEAKRELEQDLEASRAKVLQLEGLRLRNAALEEQLASLQGEVNQKVEDNANLLRDVESLRQKNEALEMQLFRHRSEVEERTEENANLLRDLKTLQQQYDALQAEAQKRLADCTHLEKEKADLLRTVEVLGQDKQGLEGSIEAYAAAVMTMEQDKAELVRNHAEALRKTEQKFQEQINRLTQDAQSLQQANATLSDKVNSAVAGMVQREQDKAILAHDVQRLEEANRGLKQRIERSSAEVAEQERSRQELQGMHDALLARERELQVAVQIKDDEIEALKSQPTYHGRASGSLPCPDSPNLLGSGLPTPTPGPSLKPEGPDSELQAGPAPGLVDDDTLPSTEKAVEQPDQAVEGAVEALERELERCLQCYNRLTYGQTRMYFEQLGLRDVMEPHHDTAGLGNDVLVSYLANVADLESPLRVENPPLSPYWKMQDPWVVTPAVEVAPQPFLFEQFVQLCFLISAMRDHRESRLLSSVANIVSSLMHTDHTRFSLPAAAFLRTMATLPPPTFGGIFSSRNVVLAILVCQLCRRLEDVFPDMPKQTWTIGNILGPTVQTEAEKYPIGTFATAITNCERDVNVNAMVRRLEKECKGKFCIAPARRGENNSTKDMGLLSCDEGECFLMIDFTLRCFRLVECQVAMREPNAQVPRRDDLIVEQQGREVFRLPRVPRNVRLFWISAMDEDSAMTDED</sequence>
<feature type="compositionally biased region" description="Basic and acidic residues" evidence="2">
    <location>
        <begin position="525"/>
        <end position="541"/>
    </location>
</feature>
<reference evidence="3" key="2">
    <citation type="submission" date="2023-05" db="EMBL/GenBank/DDBJ databases">
        <authorList>
            <consortium name="Lawrence Berkeley National Laboratory"/>
            <person name="Steindorff A."/>
            <person name="Hensen N."/>
            <person name="Bonometti L."/>
            <person name="Westerberg I."/>
            <person name="Brannstrom I.O."/>
            <person name="Guillou S."/>
            <person name="Cros-Aarteil S."/>
            <person name="Calhoun S."/>
            <person name="Haridas S."/>
            <person name="Kuo A."/>
            <person name="Mondo S."/>
            <person name="Pangilinan J."/>
            <person name="Riley R."/>
            <person name="Labutti K."/>
            <person name="Andreopoulos B."/>
            <person name="Lipzen A."/>
            <person name="Chen C."/>
            <person name="Yanf M."/>
            <person name="Daum C."/>
            <person name="Ng V."/>
            <person name="Clum A."/>
            <person name="Ohm R."/>
            <person name="Martin F."/>
            <person name="Silar P."/>
            <person name="Natvig D."/>
            <person name="Lalanne C."/>
            <person name="Gautier V."/>
            <person name="Ament-Velasquez S.L."/>
            <person name="Kruys A."/>
            <person name="Hutchinson M.I."/>
            <person name="Powell A.J."/>
            <person name="Barry K."/>
            <person name="Miller A.N."/>
            <person name="Grigoriev I.V."/>
            <person name="Debuchy R."/>
            <person name="Gladieux P."/>
            <person name="Thoren M.H."/>
            <person name="Johannesson H."/>
        </authorList>
    </citation>
    <scope>NUCLEOTIDE SEQUENCE</scope>
    <source>
        <strain evidence="3">PSN243</strain>
    </source>
</reference>
<dbReference type="PANTHER" id="PTHR23159">
    <property type="entry name" value="CENTROSOMAL PROTEIN 2"/>
    <property type="match status" value="1"/>
</dbReference>
<evidence type="ECO:0000313" key="3">
    <source>
        <dbReference type="EMBL" id="KAK4445989.1"/>
    </source>
</evidence>
<gene>
    <name evidence="3" type="ORF">QBC34DRAFT_497153</name>
</gene>
<feature type="compositionally biased region" description="Polar residues" evidence="2">
    <location>
        <begin position="48"/>
        <end position="57"/>
    </location>
</feature>
<proteinExistence type="predicted"/>
<evidence type="ECO:0000313" key="4">
    <source>
        <dbReference type="Proteomes" id="UP001321760"/>
    </source>
</evidence>
<comment type="caution">
    <text evidence="3">The sequence shown here is derived from an EMBL/GenBank/DDBJ whole genome shotgun (WGS) entry which is preliminary data.</text>
</comment>
<feature type="region of interest" description="Disordered" evidence="2">
    <location>
        <begin position="514"/>
        <end position="541"/>
    </location>
</feature>
<evidence type="ECO:0000256" key="2">
    <source>
        <dbReference type="SAM" id="MobiDB-lite"/>
    </source>
</evidence>
<feature type="region of interest" description="Disordered" evidence="2">
    <location>
        <begin position="950"/>
        <end position="1019"/>
    </location>
</feature>
<protein>
    <submittedName>
        <fullName evidence="3">Uncharacterized protein</fullName>
    </submittedName>
</protein>
<name>A0AAV9GD44_9PEZI</name>
<accession>A0AAV9GD44</accession>
<dbReference type="Gene3D" id="1.20.5.340">
    <property type="match status" value="1"/>
</dbReference>
<feature type="compositionally biased region" description="Basic residues" evidence="2">
    <location>
        <begin position="18"/>
        <end position="27"/>
    </location>
</feature>
<feature type="region of interest" description="Disordered" evidence="2">
    <location>
        <begin position="106"/>
        <end position="147"/>
    </location>
</feature>
<dbReference type="Proteomes" id="UP001321760">
    <property type="component" value="Unassembled WGS sequence"/>
</dbReference>
<keyword evidence="4" id="KW-1185">Reference proteome</keyword>
<feature type="compositionally biased region" description="Polar residues" evidence="2">
    <location>
        <begin position="106"/>
        <end position="116"/>
    </location>
</feature>
<evidence type="ECO:0000256" key="1">
    <source>
        <dbReference type="SAM" id="Coils"/>
    </source>
</evidence>
<feature type="compositionally biased region" description="Low complexity" evidence="2">
    <location>
        <begin position="73"/>
        <end position="84"/>
    </location>
</feature>
<reference evidence="3" key="1">
    <citation type="journal article" date="2023" name="Mol. Phylogenet. Evol.">
        <title>Genome-scale phylogeny and comparative genomics of the fungal order Sordariales.</title>
        <authorList>
            <person name="Hensen N."/>
            <person name="Bonometti L."/>
            <person name="Westerberg I."/>
            <person name="Brannstrom I.O."/>
            <person name="Guillou S."/>
            <person name="Cros-Aarteil S."/>
            <person name="Calhoun S."/>
            <person name="Haridas S."/>
            <person name="Kuo A."/>
            <person name="Mondo S."/>
            <person name="Pangilinan J."/>
            <person name="Riley R."/>
            <person name="LaButti K."/>
            <person name="Andreopoulos B."/>
            <person name="Lipzen A."/>
            <person name="Chen C."/>
            <person name="Yan M."/>
            <person name="Daum C."/>
            <person name="Ng V."/>
            <person name="Clum A."/>
            <person name="Steindorff A."/>
            <person name="Ohm R.A."/>
            <person name="Martin F."/>
            <person name="Silar P."/>
            <person name="Natvig D.O."/>
            <person name="Lalanne C."/>
            <person name="Gautier V."/>
            <person name="Ament-Velasquez S.L."/>
            <person name="Kruys A."/>
            <person name="Hutchinson M.I."/>
            <person name="Powell A.J."/>
            <person name="Barry K."/>
            <person name="Miller A.N."/>
            <person name="Grigoriev I.V."/>
            <person name="Debuchy R."/>
            <person name="Gladieux P."/>
            <person name="Hiltunen Thoren M."/>
            <person name="Johannesson H."/>
        </authorList>
    </citation>
    <scope>NUCLEOTIDE SEQUENCE</scope>
    <source>
        <strain evidence="3">PSN243</strain>
    </source>
</reference>
<keyword evidence="1" id="KW-0175">Coiled coil</keyword>
<dbReference type="EMBL" id="MU865960">
    <property type="protein sequence ID" value="KAK4445989.1"/>
    <property type="molecule type" value="Genomic_DNA"/>
</dbReference>